<dbReference type="Pfam" id="PF00891">
    <property type="entry name" value="Methyltransf_2"/>
    <property type="match status" value="1"/>
</dbReference>
<evidence type="ECO:0000313" key="12">
    <source>
        <dbReference type="Proteomes" id="UP000663870"/>
    </source>
</evidence>
<dbReference type="Proteomes" id="UP000663854">
    <property type="component" value="Unassembled WGS sequence"/>
</dbReference>
<evidence type="ECO:0000259" key="7">
    <source>
        <dbReference type="Pfam" id="PF08100"/>
    </source>
</evidence>
<dbReference type="Pfam" id="PF00685">
    <property type="entry name" value="Sulfotransfer_1"/>
    <property type="match status" value="1"/>
</dbReference>
<proteinExistence type="inferred from homology"/>
<reference evidence="9" key="1">
    <citation type="submission" date="2021-02" db="EMBL/GenBank/DDBJ databases">
        <authorList>
            <person name="Nowell W R."/>
        </authorList>
    </citation>
    <scope>NUCLEOTIDE SEQUENCE</scope>
</reference>
<dbReference type="InterPro" id="IPR036390">
    <property type="entry name" value="WH_DNA-bd_sf"/>
</dbReference>
<evidence type="ECO:0000259" key="6">
    <source>
        <dbReference type="Pfam" id="PF00891"/>
    </source>
</evidence>
<evidence type="ECO:0000259" key="5">
    <source>
        <dbReference type="Pfam" id="PF00685"/>
    </source>
</evidence>
<evidence type="ECO:0000256" key="2">
    <source>
        <dbReference type="ARBA" id="ARBA00022603"/>
    </source>
</evidence>
<evidence type="ECO:0000256" key="4">
    <source>
        <dbReference type="ARBA" id="ARBA00022691"/>
    </source>
</evidence>
<dbReference type="InterPro" id="IPR036388">
    <property type="entry name" value="WH-like_DNA-bd_sf"/>
</dbReference>
<dbReference type="GO" id="GO:0032259">
    <property type="term" value="P:methylation"/>
    <property type="evidence" value="ECO:0007669"/>
    <property type="project" value="UniProtKB-KW"/>
</dbReference>
<keyword evidence="4" id="KW-0949">S-adenosyl-L-methionine</keyword>
<feature type="domain" description="O-methyltransferase dimerisation" evidence="7">
    <location>
        <begin position="462"/>
        <end position="535"/>
    </location>
</feature>
<comment type="caution">
    <text evidence="9">The sequence shown here is derived from an EMBL/GenBank/DDBJ whole genome shotgun (WGS) entry which is preliminary data.</text>
</comment>
<feature type="domain" description="O-methyltransferase C-terminal" evidence="6">
    <location>
        <begin position="587"/>
        <end position="798"/>
    </location>
</feature>
<feature type="domain" description="Sulfotransferase" evidence="5">
    <location>
        <begin position="45"/>
        <end position="232"/>
    </location>
</feature>
<dbReference type="InterPro" id="IPR012967">
    <property type="entry name" value="COMT_dimerisation"/>
</dbReference>
<dbReference type="InterPro" id="IPR016461">
    <property type="entry name" value="COMT-like"/>
</dbReference>
<dbReference type="PANTHER" id="PTHR11783">
    <property type="entry name" value="SULFOTRANSFERASE SULT"/>
    <property type="match status" value="1"/>
</dbReference>
<dbReference type="Proteomes" id="UP000663870">
    <property type="component" value="Unassembled WGS sequence"/>
</dbReference>
<evidence type="ECO:0000313" key="11">
    <source>
        <dbReference type="Proteomes" id="UP000663854"/>
    </source>
</evidence>
<dbReference type="AlphaFoldDB" id="A0A814KFE5"/>
<evidence type="ECO:0000256" key="3">
    <source>
        <dbReference type="ARBA" id="ARBA00022679"/>
    </source>
</evidence>
<accession>A0A814KFE5</accession>
<organism evidence="9 11">
    <name type="scientific">Rotaria sordida</name>
    <dbReference type="NCBI Taxonomy" id="392033"/>
    <lineage>
        <taxon>Eukaryota</taxon>
        <taxon>Metazoa</taxon>
        <taxon>Spiralia</taxon>
        <taxon>Gnathifera</taxon>
        <taxon>Rotifera</taxon>
        <taxon>Eurotatoria</taxon>
        <taxon>Bdelloidea</taxon>
        <taxon>Philodinida</taxon>
        <taxon>Philodinidae</taxon>
        <taxon>Rotaria</taxon>
    </lineage>
</organism>
<dbReference type="InterPro" id="IPR013217">
    <property type="entry name" value="Methyltransf_12"/>
</dbReference>
<dbReference type="SUPFAM" id="SSF53335">
    <property type="entry name" value="S-adenosyl-L-methionine-dependent methyltransferases"/>
    <property type="match status" value="2"/>
</dbReference>
<dbReference type="SUPFAM" id="SSF46785">
    <property type="entry name" value="Winged helix' DNA-binding domain"/>
    <property type="match status" value="1"/>
</dbReference>
<protein>
    <submittedName>
        <fullName evidence="9">Uncharacterized protein</fullName>
    </submittedName>
</protein>
<keyword evidence="2" id="KW-0489">Methyltransferase</keyword>
<gene>
    <name evidence="10" type="ORF">JXQ802_LOCUS24947</name>
    <name evidence="9" type="ORF">PYM288_LOCUS17108</name>
</gene>
<comment type="similarity">
    <text evidence="1">Belongs to the sulfotransferase 1 family.</text>
</comment>
<keyword evidence="12" id="KW-1185">Reference proteome</keyword>
<dbReference type="InterPro" id="IPR000863">
    <property type="entry name" value="Sulfotransferase_dom"/>
</dbReference>
<dbReference type="Gene3D" id="3.40.50.150">
    <property type="entry name" value="Vaccinia Virus protein VP39"/>
    <property type="match status" value="2"/>
</dbReference>
<dbReference type="GO" id="GO:0008171">
    <property type="term" value="F:O-methyltransferase activity"/>
    <property type="evidence" value="ECO:0007669"/>
    <property type="project" value="InterPro"/>
</dbReference>
<dbReference type="EMBL" id="CAJNOH010000470">
    <property type="protein sequence ID" value="CAF1050272.1"/>
    <property type="molecule type" value="Genomic_DNA"/>
</dbReference>
<dbReference type="InterPro" id="IPR029063">
    <property type="entry name" value="SAM-dependent_MTases_sf"/>
</dbReference>
<feature type="domain" description="Methyltransferase type 12" evidence="8">
    <location>
        <begin position="305"/>
        <end position="405"/>
    </location>
</feature>
<dbReference type="SUPFAM" id="SSF52540">
    <property type="entry name" value="P-loop containing nucleoside triphosphate hydrolases"/>
    <property type="match status" value="1"/>
</dbReference>
<dbReference type="PROSITE" id="PS51683">
    <property type="entry name" value="SAM_OMT_II"/>
    <property type="match status" value="1"/>
</dbReference>
<evidence type="ECO:0000259" key="8">
    <source>
        <dbReference type="Pfam" id="PF08242"/>
    </source>
</evidence>
<name>A0A814KFE5_9BILA</name>
<evidence type="ECO:0000313" key="9">
    <source>
        <dbReference type="EMBL" id="CAF1050272.1"/>
    </source>
</evidence>
<evidence type="ECO:0000313" key="10">
    <source>
        <dbReference type="EMBL" id="CAF1211233.1"/>
    </source>
</evidence>
<dbReference type="Pfam" id="PF08242">
    <property type="entry name" value="Methyltransf_12"/>
    <property type="match status" value="1"/>
</dbReference>
<dbReference type="Gene3D" id="1.10.10.10">
    <property type="entry name" value="Winged helix-like DNA-binding domain superfamily/Winged helix DNA-binding domain"/>
    <property type="match status" value="1"/>
</dbReference>
<dbReference type="EMBL" id="CAJNOL010000825">
    <property type="protein sequence ID" value="CAF1211233.1"/>
    <property type="molecule type" value="Genomic_DNA"/>
</dbReference>
<dbReference type="InterPro" id="IPR001077">
    <property type="entry name" value="COMT_C"/>
</dbReference>
<keyword evidence="3" id="KW-0808">Transferase</keyword>
<evidence type="ECO:0000256" key="1">
    <source>
        <dbReference type="ARBA" id="ARBA00005771"/>
    </source>
</evidence>
<dbReference type="InterPro" id="IPR027417">
    <property type="entry name" value="P-loop_NTPase"/>
</dbReference>
<sequence length="827" mass="96148">MESEQTSDSNESEQNELFEIVDGICWVSDWGLRNLRFSLSYQTRPDDLFIVTYPRSGTTWMQNIVYNLLTNGQPFNVSTIDFFERNPHLEIDGKKCIETMRRPGAIKTHLPMHRVPYNSLAKYICVIRNPKDVCISYYIFYNMWPDVPKLEFDRFFECFIEGYLPFGDYFEALRSAWQRRHYDNVLLVSYEEMQTESQSVIEKIANFINVVLNDQLLEKVMKYASFEYMKGKFDDERRKFEGKFIENIKMATIESDDDSSNEWSLLAQSYQDVFVPRFQLLYDTMAHYAVKKIQSNDTRDEYQLLDYGTGSGEPILTILQQLVTNHLYNVKLQATDSSRRMLSLAEERLRKLKSQHLTVNFFINDDSSNKNVYDIITTSLVLPYASNHGQMLRDFFQQLKPNGLLISSHWPHPKQVPFLSIIKRINQFMATDLISIIMAEYNNNIVHSPLELKGLSKYLSLIFHRSLERAVWAFCELGIADLMADYQAPITASELCRLNGNNWNAEFLYRLLRVIADADIIKDLNNDGENSTKYSHPEEIIQFQLTEDGLLLTSNHFSKARDMIRLDLGPNAEKITTYFPSLIKFGYNNGNSFEQAFGCSLFDYMQKEENKEYANIFNNSMVAYSYYMASAIVSVIDFTRFNKLVDIAGGLGTSLSFILEKYQNLHGILFDLTHVIENAKMMDPNEFQRKNIESTRYEFVAGDMFKSETIPSADAYILKYIIHDWNDEKSIEILKSIRYANKTQIEKTITVFIIEMIILSNDKDNWEAHVMDLEMLSGIGSKERTLNEYINLLNKSDYTLKQLYRTKGLMSIIEAVTTTTTTTQNCD</sequence>
<dbReference type="CDD" id="cd02440">
    <property type="entry name" value="AdoMet_MTases"/>
    <property type="match status" value="1"/>
</dbReference>
<dbReference type="Gene3D" id="3.40.50.300">
    <property type="entry name" value="P-loop containing nucleotide triphosphate hydrolases"/>
    <property type="match status" value="1"/>
</dbReference>
<dbReference type="Pfam" id="PF08100">
    <property type="entry name" value="Dimerisation"/>
    <property type="match status" value="1"/>
</dbReference>
<dbReference type="GO" id="GO:0008146">
    <property type="term" value="F:sulfotransferase activity"/>
    <property type="evidence" value="ECO:0007669"/>
    <property type="project" value="InterPro"/>
</dbReference>